<dbReference type="InterPro" id="IPR000700">
    <property type="entry name" value="PAS-assoc_C"/>
</dbReference>
<dbReference type="Proteomes" id="UP000031366">
    <property type="component" value="Unassembled WGS sequence"/>
</dbReference>
<comment type="caution">
    <text evidence="4">The sequence shown here is derived from an EMBL/GenBank/DDBJ whole genome shotgun (WGS) entry which is preliminary data.</text>
</comment>
<dbReference type="InterPro" id="IPR035965">
    <property type="entry name" value="PAS-like_dom_sf"/>
</dbReference>
<dbReference type="NCBIfam" id="TIGR00229">
    <property type="entry name" value="sensory_box"/>
    <property type="match status" value="1"/>
</dbReference>
<dbReference type="CDD" id="cd01949">
    <property type="entry name" value="GGDEF"/>
    <property type="match status" value="1"/>
</dbReference>
<dbReference type="Pfam" id="PF00990">
    <property type="entry name" value="GGDEF"/>
    <property type="match status" value="1"/>
</dbReference>
<dbReference type="SMART" id="SM00052">
    <property type="entry name" value="EAL"/>
    <property type="match status" value="1"/>
</dbReference>
<evidence type="ECO:0000259" key="2">
    <source>
        <dbReference type="PROSITE" id="PS50883"/>
    </source>
</evidence>
<protein>
    <submittedName>
        <fullName evidence="4">Diguanylate cyclase domain protein</fullName>
    </submittedName>
</protein>
<dbReference type="CDD" id="cd00130">
    <property type="entry name" value="PAS"/>
    <property type="match status" value="2"/>
</dbReference>
<dbReference type="PROSITE" id="PS50113">
    <property type="entry name" value="PAC"/>
    <property type="match status" value="2"/>
</dbReference>
<sequence>MIDKAKNYYDYFFSEEYHSLSIEEKRCNLALSAFDGAIWEWNLNTDEFYLSSKGDQLLGIEGSSQSINSINSLSKFVHPEDLYPLFICFLKKIKISNDKEFSHEYRIIQKDENIKWVRCSGKIYRSKKENINLASGFIIEITEQKKQQLALIENQIKNRLTIAGSLDSICEVDLKKKIMNFSSSINNILGDDKANEKIKYYRHWMEYIYDEDKESYCKGIKEFLNSNEVYYADQYRILNANNEIVWLETRSKATFDELGNKDYLYVSIKDITKEKFEKSKYGRLQYNDDLTGLPNRFFLREALIKKEIDASLKMKEKIALISVDIDGFKHINDTFGHNYGDELLRQVAERLKLIVGEDDILCRFSGDEFSFLIEHIKGYIDLENRAKQIIKLFNSPVKIFDNEVFISVSIGMALYPDHGEILSDLVYKADMAMYKAKSLGKNQYYLFEFNDLEKVNRIFSIEKDLSEALNKNEMYLVFQPKISTDNEEMVGLEALIRWKHLEKGFISPVEFIPIAEYTKTIIPIGRFVFDEACKKCRELLNMGYDNFKISVNLSKVQLEDKNLTNNFINILKKYNLDPKYIELEITESVIIDVLEKNLDVLDKLHKYGMSISLDDFGTGLSPLKYLKLLNLDCLKIDKSFIDDIGINKKSEHIIDGLIKLAHSLKLSVIAEGVETEEQIKYLKANNCDIIQGYYYAKPMIFEETVKFLKNK</sequence>
<dbReference type="InterPro" id="IPR000160">
    <property type="entry name" value="GGDEF_dom"/>
</dbReference>
<dbReference type="InterPro" id="IPR001633">
    <property type="entry name" value="EAL_dom"/>
</dbReference>
<dbReference type="InterPro" id="IPR043128">
    <property type="entry name" value="Rev_trsase/Diguanyl_cyclase"/>
</dbReference>
<dbReference type="InterPro" id="IPR035919">
    <property type="entry name" value="EAL_sf"/>
</dbReference>
<dbReference type="PANTHER" id="PTHR44757">
    <property type="entry name" value="DIGUANYLATE CYCLASE DGCP"/>
    <property type="match status" value="1"/>
</dbReference>
<dbReference type="SUPFAM" id="SSF141868">
    <property type="entry name" value="EAL domain-like"/>
    <property type="match status" value="1"/>
</dbReference>
<evidence type="ECO:0000313" key="4">
    <source>
        <dbReference type="EMBL" id="KIE44965.1"/>
    </source>
</evidence>
<organism evidence="4 5">
    <name type="scientific">Clostridium argentinense CDC 2741</name>
    <dbReference type="NCBI Taxonomy" id="1418104"/>
    <lineage>
        <taxon>Bacteria</taxon>
        <taxon>Bacillati</taxon>
        <taxon>Bacillota</taxon>
        <taxon>Clostridia</taxon>
        <taxon>Eubacteriales</taxon>
        <taxon>Clostridiaceae</taxon>
        <taxon>Clostridium</taxon>
    </lineage>
</organism>
<dbReference type="NCBIfam" id="TIGR00254">
    <property type="entry name" value="GGDEF"/>
    <property type="match status" value="1"/>
</dbReference>
<dbReference type="Gene3D" id="3.30.450.20">
    <property type="entry name" value="PAS domain"/>
    <property type="match status" value="2"/>
</dbReference>
<dbReference type="Gene3D" id="3.30.70.270">
    <property type="match status" value="1"/>
</dbReference>
<dbReference type="Pfam" id="PF08447">
    <property type="entry name" value="PAS_3"/>
    <property type="match status" value="2"/>
</dbReference>
<keyword evidence="5" id="KW-1185">Reference proteome</keyword>
<dbReference type="InterPro" id="IPR029787">
    <property type="entry name" value="Nucleotide_cyclase"/>
</dbReference>
<evidence type="ECO:0000313" key="5">
    <source>
        <dbReference type="Proteomes" id="UP000031366"/>
    </source>
</evidence>
<dbReference type="STRING" id="29341.RSJ17_06485"/>
<reference evidence="4 5" key="1">
    <citation type="journal article" date="2015" name="Infect. Genet. Evol.">
        <title>Genomic sequences of six botulinum neurotoxin-producing strains representing three clostridial species illustrate the mobility and diversity of botulinum neurotoxin genes.</title>
        <authorList>
            <person name="Smith T.J."/>
            <person name="Hill K.K."/>
            <person name="Xie G."/>
            <person name="Foley B.T."/>
            <person name="Williamson C.H."/>
            <person name="Foster J.T."/>
            <person name="Johnson S.L."/>
            <person name="Chertkov O."/>
            <person name="Teshima H."/>
            <person name="Gibbons H.S."/>
            <person name="Johnsky L.A."/>
            <person name="Karavis M.A."/>
            <person name="Smith L.A."/>
        </authorList>
    </citation>
    <scope>NUCLEOTIDE SEQUENCE [LARGE SCALE GENOMIC DNA]</scope>
    <source>
        <strain evidence="4 5">CDC 2741</strain>
    </source>
</reference>
<feature type="domain" description="PAC" evidence="1">
    <location>
        <begin position="231"/>
        <end position="283"/>
    </location>
</feature>
<dbReference type="SMART" id="SM00267">
    <property type="entry name" value="GGDEF"/>
    <property type="match status" value="1"/>
</dbReference>
<dbReference type="OrthoDB" id="9762141at2"/>
<dbReference type="SUPFAM" id="SSF55785">
    <property type="entry name" value="PYP-like sensor domain (PAS domain)"/>
    <property type="match status" value="2"/>
</dbReference>
<accession>A0A0C1UBR1</accession>
<dbReference type="PANTHER" id="PTHR44757:SF2">
    <property type="entry name" value="BIOFILM ARCHITECTURE MAINTENANCE PROTEIN MBAA"/>
    <property type="match status" value="1"/>
</dbReference>
<evidence type="ECO:0000259" key="1">
    <source>
        <dbReference type="PROSITE" id="PS50113"/>
    </source>
</evidence>
<feature type="domain" description="EAL" evidence="2">
    <location>
        <begin position="458"/>
        <end position="711"/>
    </location>
</feature>
<dbReference type="InterPro" id="IPR052155">
    <property type="entry name" value="Biofilm_reg_signaling"/>
</dbReference>
<dbReference type="InterPro" id="IPR013655">
    <property type="entry name" value="PAS_fold_3"/>
</dbReference>
<dbReference type="CDD" id="cd01948">
    <property type="entry name" value="EAL"/>
    <property type="match status" value="1"/>
</dbReference>
<dbReference type="PROSITE" id="PS50883">
    <property type="entry name" value="EAL"/>
    <property type="match status" value="1"/>
</dbReference>
<dbReference type="InterPro" id="IPR000014">
    <property type="entry name" value="PAS"/>
</dbReference>
<dbReference type="Gene3D" id="3.20.20.450">
    <property type="entry name" value="EAL domain"/>
    <property type="match status" value="1"/>
</dbReference>
<feature type="domain" description="PAC" evidence="1">
    <location>
        <begin position="101"/>
        <end position="153"/>
    </location>
</feature>
<feature type="domain" description="GGDEF" evidence="3">
    <location>
        <begin position="316"/>
        <end position="449"/>
    </location>
</feature>
<dbReference type="Pfam" id="PF00563">
    <property type="entry name" value="EAL"/>
    <property type="match status" value="1"/>
</dbReference>
<dbReference type="RefSeq" id="WP_052268301.1">
    <property type="nucleotide sequence ID" value="NZ_AYSO01000020.1"/>
</dbReference>
<dbReference type="InterPro" id="IPR001610">
    <property type="entry name" value="PAC"/>
</dbReference>
<dbReference type="SUPFAM" id="SSF55073">
    <property type="entry name" value="Nucleotide cyclase"/>
    <property type="match status" value="1"/>
</dbReference>
<evidence type="ECO:0000259" key="3">
    <source>
        <dbReference type="PROSITE" id="PS50887"/>
    </source>
</evidence>
<proteinExistence type="predicted"/>
<name>A0A0C1UBR1_9CLOT</name>
<gene>
    <name evidence="4" type="ORF">U732_737</name>
</gene>
<dbReference type="EMBL" id="AYSO01000020">
    <property type="protein sequence ID" value="KIE44965.1"/>
    <property type="molecule type" value="Genomic_DNA"/>
</dbReference>
<dbReference type="SMART" id="SM00086">
    <property type="entry name" value="PAC"/>
    <property type="match status" value="2"/>
</dbReference>
<dbReference type="PROSITE" id="PS50887">
    <property type="entry name" value="GGDEF"/>
    <property type="match status" value="1"/>
</dbReference>
<dbReference type="AlphaFoldDB" id="A0A0C1UBR1"/>